<dbReference type="Pfam" id="PF02146">
    <property type="entry name" value="SIR2"/>
    <property type="match status" value="1"/>
</dbReference>
<dbReference type="KEGG" id="fho:H9Q81_03585"/>
<feature type="binding site" evidence="4">
    <location>
        <position position="34"/>
    </location>
    <ligand>
        <name>NAD(+)</name>
        <dbReference type="ChEBI" id="CHEBI:57540"/>
    </ligand>
</feature>
<dbReference type="InterPro" id="IPR050134">
    <property type="entry name" value="NAD-dep_sirtuin_deacylases"/>
</dbReference>
<dbReference type="InterPro" id="IPR029035">
    <property type="entry name" value="DHS-like_NAD/FAD-binding_dom"/>
</dbReference>
<dbReference type="GO" id="GO:0070403">
    <property type="term" value="F:NAD+ binding"/>
    <property type="evidence" value="ECO:0007669"/>
    <property type="project" value="UniProtKB-UniRule"/>
</dbReference>
<evidence type="ECO:0000256" key="1">
    <source>
        <dbReference type="ARBA" id="ARBA00022490"/>
    </source>
</evidence>
<feature type="binding site" evidence="4">
    <location>
        <position position="34"/>
    </location>
    <ligand>
        <name>nicotinamide</name>
        <dbReference type="ChEBI" id="CHEBI:17154"/>
    </ligand>
</feature>
<keyword evidence="2 4" id="KW-0808">Transferase</keyword>
<comment type="catalytic activity">
    <reaction evidence="4">
        <text>N(6)-acetyl-L-lysyl-[protein] + NAD(+) + H2O = 2''-O-acetyl-ADP-D-ribose + nicotinamide + L-lysyl-[protein]</text>
        <dbReference type="Rhea" id="RHEA:43636"/>
        <dbReference type="Rhea" id="RHEA-COMP:9752"/>
        <dbReference type="Rhea" id="RHEA-COMP:10731"/>
        <dbReference type="ChEBI" id="CHEBI:15377"/>
        <dbReference type="ChEBI" id="CHEBI:17154"/>
        <dbReference type="ChEBI" id="CHEBI:29969"/>
        <dbReference type="ChEBI" id="CHEBI:57540"/>
        <dbReference type="ChEBI" id="CHEBI:61930"/>
        <dbReference type="ChEBI" id="CHEBI:83767"/>
        <dbReference type="EC" id="2.3.1.286"/>
    </reaction>
</comment>
<comment type="similarity">
    <text evidence="4">Belongs to the sirtuin family. Class U subfamily.</text>
</comment>
<keyword evidence="1 4" id="KW-0963">Cytoplasm</keyword>
<reference evidence="7 8" key="1">
    <citation type="submission" date="2020-08" db="EMBL/GenBank/DDBJ databases">
        <authorList>
            <person name="Liu C."/>
            <person name="Sun Q."/>
        </authorList>
    </citation>
    <scope>NUCLEOTIDE SEQUENCE [LARGE SCALE GENOMIC DNA]</scope>
    <source>
        <strain evidence="7 8">NSJ-57</strain>
    </source>
</reference>
<dbReference type="Gene3D" id="3.30.1600.10">
    <property type="entry name" value="SIR2/SIRT2 'Small Domain"/>
    <property type="match status" value="1"/>
</dbReference>
<proteinExistence type="inferred from homology"/>
<feature type="binding site" evidence="4">
    <location>
        <position position="106"/>
    </location>
    <ligand>
        <name>NAD(+)</name>
        <dbReference type="ChEBI" id="CHEBI:57540"/>
    </ligand>
</feature>
<feature type="binding site" evidence="4">
    <location>
        <position position="23"/>
    </location>
    <ligand>
        <name>NAD(+)</name>
        <dbReference type="ChEBI" id="CHEBI:57540"/>
    </ligand>
</feature>
<evidence type="ECO:0000256" key="3">
    <source>
        <dbReference type="ARBA" id="ARBA00023027"/>
    </source>
</evidence>
<sequence length="242" mass="27203">MNKIEQLAEIIKNSKYAVAFTGAGASTDSGLADFRGKQGLYNERSYMGYEPEEILSHDFFFAHRDIFDKYLEEKLSINDIKPNAGHKALAELEKMGKIKAVITQNIDDLHQAAGSIKVLELHGTLKKWYCLKCGKTDTKSFECDCGGSVRPNVTLYGEMLDEDIVSEAVREIEKADTLIIIGTSLTVYPAAFYINYFKGENLVIINETETSRDNKATLVIRERFADVMKGVMDILKKDNIHD</sequence>
<dbReference type="RefSeq" id="WP_187423158.1">
    <property type="nucleotide sequence ID" value="NZ_CP060637.1"/>
</dbReference>
<dbReference type="NCBIfam" id="NF001752">
    <property type="entry name" value="PRK00481.1-1"/>
    <property type="match status" value="1"/>
</dbReference>
<evidence type="ECO:0000256" key="5">
    <source>
        <dbReference type="PROSITE-ProRule" id="PRU00236"/>
    </source>
</evidence>
<feature type="binding site" evidence="4 5">
    <location>
        <position position="133"/>
    </location>
    <ligand>
        <name>Zn(2+)</name>
        <dbReference type="ChEBI" id="CHEBI:29105"/>
    </ligand>
</feature>
<name>A0A7G9GYP7_9FUSO</name>
<dbReference type="Proteomes" id="UP000515913">
    <property type="component" value="Chromosome"/>
</dbReference>
<feature type="active site" description="Proton acceptor" evidence="4 5">
    <location>
        <position position="122"/>
    </location>
</feature>
<gene>
    <name evidence="4" type="primary">cobB</name>
    <name evidence="7" type="ORF">H9Q81_03585</name>
</gene>
<dbReference type="GO" id="GO:0005737">
    <property type="term" value="C:cytoplasm"/>
    <property type="evidence" value="ECO:0007669"/>
    <property type="project" value="UniProtKB-SubCell"/>
</dbReference>
<dbReference type="GO" id="GO:0008270">
    <property type="term" value="F:zinc ion binding"/>
    <property type="evidence" value="ECO:0007669"/>
    <property type="project" value="UniProtKB-UniRule"/>
</dbReference>
<dbReference type="InterPro" id="IPR028628">
    <property type="entry name" value="Sirtuin_class_U"/>
</dbReference>
<feature type="binding site" evidence="4">
    <location>
        <position position="184"/>
    </location>
    <ligand>
        <name>NAD(+)</name>
        <dbReference type="ChEBI" id="CHEBI:57540"/>
    </ligand>
</feature>
<dbReference type="SUPFAM" id="SSF52467">
    <property type="entry name" value="DHS-like NAD/FAD-binding domain"/>
    <property type="match status" value="1"/>
</dbReference>
<accession>A0A7G9GYP7</accession>
<feature type="binding site" evidence="4">
    <location>
        <position position="35"/>
    </location>
    <ligand>
        <name>NAD(+)</name>
        <dbReference type="ChEBI" id="CHEBI:57540"/>
    </ligand>
</feature>
<dbReference type="GO" id="GO:0017136">
    <property type="term" value="F:histone deacetylase activity, NAD-dependent"/>
    <property type="evidence" value="ECO:0007669"/>
    <property type="project" value="TreeGrafter"/>
</dbReference>
<feature type="binding site" evidence="4">
    <location>
        <position position="122"/>
    </location>
    <ligand>
        <name>NAD(+)</name>
        <dbReference type="ChEBI" id="CHEBI:57540"/>
    </ligand>
</feature>
<protein>
    <recommendedName>
        <fullName evidence="4">NAD-dependent protein deacetylase</fullName>
        <ecNumber evidence="4">2.3.1.286</ecNumber>
    </recommendedName>
    <alternativeName>
        <fullName evidence="4">Regulatory protein SIR2 homolog</fullName>
    </alternativeName>
</protein>
<feature type="binding site" evidence="4">
    <location>
        <position position="107"/>
    </location>
    <ligand>
        <name>nicotinamide</name>
        <dbReference type="ChEBI" id="CHEBI:17154"/>
    </ligand>
</feature>
<dbReference type="EC" id="2.3.1.286" evidence="4"/>
<comment type="function">
    <text evidence="4">NAD-dependent protein deacetylase which modulates the activities of several enzymes which are inactive in their acetylated form.</text>
</comment>
<dbReference type="InterPro" id="IPR026590">
    <property type="entry name" value="Ssirtuin_cat_dom"/>
</dbReference>
<dbReference type="PANTHER" id="PTHR11085:SF4">
    <property type="entry name" value="NAD-DEPENDENT PROTEIN DEACYLASE"/>
    <property type="match status" value="1"/>
</dbReference>
<evidence type="ECO:0000259" key="6">
    <source>
        <dbReference type="PROSITE" id="PS50305"/>
    </source>
</evidence>
<comment type="cofactor">
    <cofactor evidence="4">
        <name>Zn(2+)</name>
        <dbReference type="ChEBI" id="CHEBI:29105"/>
    </cofactor>
    <text evidence="4">Binds 1 zinc ion per subunit.</text>
</comment>
<evidence type="ECO:0000256" key="4">
    <source>
        <dbReference type="HAMAP-Rule" id="MF_01968"/>
    </source>
</evidence>
<dbReference type="EMBL" id="CP060637">
    <property type="protein sequence ID" value="QNM15929.1"/>
    <property type="molecule type" value="Genomic_DNA"/>
</dbReference>
<comment type="subcellular location">
    <subcellularLocation>
        <location evidence="4">Cytoplasm</location>
    </subcellularLocation>
</comment>
<evidence type="ECO:0000313" key="7">
    <source>
        <dbReference type="EMBL" id="QNM15929.1"/>
    </source>
</evidence>
<comment type="caution">
    <text evidence="4">Lacks conserved residue(s) required for the propagation of feature annotation.</text>
</comment>
<dbReference type="PANTHER" id="PTHR11085">
    <property type="entry name" value="NAD-DEPENDENT PROTEIN DEACYLASE SIRTUIN-5, MITOCHONDRIAL-RELATED"/>
    <property type="match status" value="1"/>
</dbReference>
<dbReference type="InterPro" id="IPR026591">
    <property type="entry name" value="Sirtuin_cat_small_dom_sf"/>
</dbReference>
<keyword evidence="8" id="KW-1185">Reference proteome</keyword>
<feature type="binding site" evidence="4">
    <location>
        <position position="107"/>
    </location>
    <ligand>
        <name>NAD(+)</name>
        <dbReference type="ChEBI" id="CHEBI:57540"/>
    </ligand>
</feature>
<dbReference type="InterPro" id="IPR003000">
    <property type="entry name" value="Sirtuin"/>
</dbReference>
<evidence type="ECO:0000313" key="8">
    <source>
        <dbReference type="Proteomes" id="UP000515913"/>
    </source>
</evidence>
<dbReference type="PROSITE" id="PS50305">
    <property type="entry name" value="SIRTUIN"/>
    <property type="match status" value="1"/>
</dbReference>
<feature type="binding site" evidence="4">
    <location>
        <position position="206"/>
    </location>
    <ligand>
        <name>NAD(+)</name>
        <dbReference type="ChEBI" id="CHEBI:57540"/>
    </ligand>
</feature>
<feature type="binding site" evidence="4">
    <location>
        <position position="27"/>
    </location>
    <ligand>
        <name>NAD(+)</name>
        <dbReference type="ChEBI" id="CHEBI:57540"/>
    </ligand>
</feature>
<organism evidence="7 8">
    <name type="scientific">Fusobacterium hominis</name>
    <dbReference type="NCBI Taxonomy" id="2764326"/>
    <lineage>
        <taxon>Bacteria</taxon>
        <taxon>Fusobacteriati</taxon>
        <taxon>Fusobacteriota</taxon>
        <taxon>Fusobacteriia</taxon>
        <taxon>Fusobacteriales</taxon>
        <taxon>Fusobacteriaceae</taxon>
        <taxon>Fusobacterium</taxon>
    </lineage>
</organism>
<keyword evidence="4 5" id="KW-0862">Zinc</keyword>
<feature type="binding site" evidence="4 5">
    <location>
        <position position="130"/>
    </location>
    <ligand>
        <name>Zn(2+)</name>
        <dbReference type="ChEBI" id="CHEBI:29105"/>
    </ligand>
</feature>
<feature type="binding site" evidence="4 5">
    <location>
        <position position="143"/>
    </location>
    <ligand>
        <name>Zn(2+)</name>
        <dbReference type="ChEBI" id="CHEBI:29105"/>
    </ligand>
</feature>
<dbReference type="AlphaFoldDB" id="A0A7G9GYP7"/>
<feature type="binding site" evidence="4">
    <location>
        <position position="104"/>
    </location>
    <ligand>
        <name>NAD(+)</name>
        <dbReference type="ChEBI" id="CHEBI:57540"/>
    </ligand>
</feature>
<evidence type="ECO:0000256" key="2">
    <source>
        <dbReference type="ARBA" id="ARBA00022679"/>
    </source>
</evidence>
<dbReference type="Gene3D" id="3.40.50.1220">
    <property type="entry name" value="TPP-binding domain"/>
    <property type="match status" value="1"/>
</dbReference>
<feature type="binding site" evidence="4">
    <location>
        <position position="106"/>
    </location>
    <ligand>
        <name>nicotinamide</name>
        <dbReference type="ChEBI" id="CHEBI:17154"/>
    </ligand>
</feature>
<feature type="binding site" evidence="4">
    <location>
        <position position="183"/>
    </location>
    <ligand>
        <name>NAD(+)</name>
        <dbReference type="ChEBI" id="CHEBI:57540"/>
    </ligand>
</feature>
<keyword evidence="3 4" id="KW-0520">NAD</keyword>
<feature type="binding site" evidence="4 5">
    <location>
        <position position="145"/>
    </location>
    <ligand>
        <name>Zn(2+)</name>
        <dbReference type="ChEBI" id="CHEBI:29105"/>
    </ligand>
</feature>
<keyword evidence="4 5" id="KW-0479">Metal-binding</keyword>
<dbReference type="HAMAP" id="MF_01968">
    <property type="entry name" value="Sirtuin_ClassU"/>
    <property type="match status" value="1"/>
</dbReference>
<feature type="domain" description="Deacetylase sirtuin-type" evidence="6">
    <location>
        <begin position="1"/>
        <end position="238"/>
    </location>
</feature>